<reference evidence="1 2" key="1">
    <citation type="journal article" date="2018" name="Sci. Rep.">
        <title>Genomic signatures of local adaptation to the degree of environmental predictability in rotifers.</title>
        <authorList>
            <person name="Franch-Gras L."/>
            <person name="Hahn C."/>
            <person name="Garcia-Roger E.M."/>
            <person name="Carmona M.J."/>
            <person name="Serra M."/>
            <person name="Gomez A."/>
        </authorList>
    </citation>
    <scope>NUCLEOTIDE SEQUENCE [LARGE SCALE GENOMIC DNA]</scope>
    <source>
        <strain evidence="1">HYR1</strain>
    </source>
</reference>
<evidence type="ECO:0000313" key="2">
    <source>
        <dbReference type="Proteomes" id="UP000276133"/>
    </source>
</evidence>
<name>A0A3M7RFB8_BRAPC</name>
<keyword evidence="2" id="KW-1185">Reference proteome</keyword>
<dbReference type="EMBL" id="REGN01003556">
    <property type="protein sequence ID" value="RNA21948.1"/>
    <property type="molecule type" value="Genomic_DNA"/>
</dbReference>
<evidence type="ECO:0000313" key="1">
    <source>
        <dbReference type="EMBL" id="RNA21948.1"/>
    </source>
</evidence>
<gene>
    <name evidence="1" type="ORF">BpHYR1_022270</name>
</gene>
<comment type="caution">
    <text evidence="1">The sequence shown here is derived from an EMBL/GenBank/DDBJ whole genome shotgun (WGS) entry which is preliminary data.</text>
</comment>
<sequence>MTDPWFAHGSVMVMVRVKNVRGFPKKIEKNKVSTIKNFSSIELMRYLNRCHFVNGTANYSLSRLIHTKERQILHGNGKFYGWTAIAVASEIDKVAPFRL</sequence>
<dbReference type="Proteomes" id="UP000276133">
    <property type="component" value="Unassembled WGS sequence"/>
</dbReference>
<proteinExistence type="predicted"/>
<organism evidence="1 2">
    <name type="scientific">Brachionus plicatilis</name>
    <name type="common">Marine rotifer</name>
    <name type="synonym">Brachionus muelleri</name>
    <dbReference type="NCBI Taxonomy" id="10195"/>
    <lineage>
        <taxon>Eukaryota</taxon>
        <taxon>Metazoa</taxon>
        <taxon>Spiralia</taxon>
        <taxon>Gnathifera</taxon>
        <taxon>Rotifera</taxon>
        <taxon>Eurotatoria</taxon>
        <taxon>Monogononta</taxon>
        <taxon>Pseudotrocha</taxon>
        <taxon>Ploima</taxon>
        <taxon>Brachionidae</taxon>
        <taxon>Brachionus</taxon>
    </lineage>
</organism>
<dbReference type="AlphaFoldDB" id="A0A3M7RFB8"/>
<accession>A0A3M7RFB8</accession>
<protein>
    <submittedName>
        <fullName evidence="1">Uncharacterized protein</fullName>
    </submittedName>
</protein>